<dbReference type="Proteomes" id="UP000199187">
    <property type="component" value="Unassembled WGS sequence"/>
</dbReference>
<evidence type="ECO:0000313" key="2">
    <source>
        <dbReference type="Proteomes" id="UP000199187"/>
    </source>
</evidence>
<dbReference type="OrthoDB" id="9553847at2"/>
<gene>
    <name evidence="1" type="ORF">SAMN05192562_1026</name>
</gene>
<dbReference type="EMBL" id="FPAU01000002">
    <property type="protein sequence ID" value="SFT77157.1"/>
    <property type="molecule type" value="Genomic_DNA"/>
</dbReference>
<sequence>MIEYSLAAYSEMYGEIPDFDSIELAAQCIGQCTGCMCNCRCSCTGSTISGFEWESF</sequence>
<accession>A0A1I7AQF8</accession>
<evidence type="ECO:0000313" key="1">
    <source>
        <dbReference type="EMBL" id="SFT77157.1"/>
    </source>
</evidence>
<dbReference type="AlphaFoldDB" id="A0A1I7AQF8"/>
<dbReference type="RefSeq" id="WP_090120739.1">
    <property type="nucleotide sequence ID" value="NZ_CP045300.1"/>
</dbReference>
<reference evidence="2" key="1">
    <citation type="submission" date="2016-10" db="EMBL/GenBank/DDBJ databases">
        <authorList>
            <person name="Varghese N."/>
            <person name="Submissions S."/>
        </authorList>
    </citation>
    <scope>NUCLEOTIDE SEQUENCE [LARGE SCALE GENOMIC DNA]</scope>
    <source>
        <strain evidence="2">Ah-143</strain>
    </source>
</reference>
<dbReference type="NCBIfam" id="TIGR04135">
    <property type="entry name" value="FibroRuminTarg"/>
    <property type="match status" value="1"/>
</dbReference>
<organism evidence="1 2">
    <name type="scientific">Kosakonia arachidis</name>
    <dbReference type="NCBI Taxonomy" id="551989"/>
    <lineage>
        <taxon>Bacteria</taxon>
        <taxon>Pseudomonadati</taxon>
        <taxon>Pseudomonadota</taxon>
        <taxon>Gammaproteobacteria</taxon>
        <taxon>Enterobacterales</taxon>
        <taxon>Enterobacteriaceae</taxon>
        <taxon>Kosakonia</taxon>
    </lineage>
</organism>
<protein>
    <submittedName>
        <fullName evidence="1">Cys-rich radical SAM target, FibroRumin family</fullName>
    </submittedName>
</protein>
<name>A0A1I7AQF8_9ENTR</name>
<dbReference type="InterPro" id="IPR026425">
    <property type="entry name" value="FibroRuminTarg"/>
</dbReference>
<proteinExistence type="predicted"/>
<keyword evidence="2" id="KW-1185">Reference proteome</keyword>